<dbReference type="SUPFAM" id="SSF48264">
    <property type="entry name" value="Cytochrome P450"/>
    <property type="match status" value="2"/>
</dbReference>
<dbReference type="Pfam" id="PF00067">
    <property type="entry name" value="p450"/>
    <property type="match status" value="2"/>
</dbReference>
<keyword evidence="6 8" id="KW-0408">Iron</keyword>
<dbReference type="Proteomes" id="UP000320762">
    <property type="component" value="Unassembled WGS sequence"/>
</dbReference>
<comment type="cofactor">
    <cofactor evidence="1 8">
        <name>heme</name>
        <dbReference type="ChEBI" id="CHEBI:30413"/>
    </cofactor>
</comment>
<comment type="similarity">
    <text evidence="3">Belongs to the cytochrome P450 family.</text>
</comment>
<evidence type="ECO:0000256" key="8">
    <source>
        <dbReference type="PIRSR" id="PIRSR602401-1"/>
    </source>
</evidence>
<evidence type="ECO:0000256" key="5">
    <source>
        <dbReference type="ARBA" id="ARBA00023002"/>
    </source>
</evidence>
<dbReference type="AlphaFoldDB" id="A0A550CZ75"/>
<feature type="binding site" description="axial binding residue" evidence="8">
    <location>
        <position position="486"/>
    </location>
    <ligand>
        <name>heme</name>
        <dbReference type="ChEBI" id="CHEBI:30413"/>
    </ligand>
    <ligandPart>
        <name>Fe</name>
        <dbReference type="ChEBI" id="CHEBI:18248"/>
    </ligandPart>
</feature>
<dbReference type="Gene3D" id="1.10.630.10">
    <property type="entry name" value="Cytochrome P450"/>
    <property type="match status" value="2"/>
</dbReference>
<reference evidence="10 11" key="1">
    <citation type="journal article" date="2019" name="New Phytol.">
        <title>Comparative genomics reveals unique wood-decay strategies and fruiting body development in the Schizophyllaceae.</title>
        <authorList>
            <person name="Almasi E."/>
            <person name="Sahu N."/>
            <person name="Krizsan K."/>
            <person name="Balint B."/>
            <person name="Kovacs G.M."/>
            <person name="Kiss B."/>
            <person name="Cseklye J."/>
            <person name="Drula E."/>
            <person name="Henrissat B."/>
            <person name="Nagy I."/>
            <person name="Chovatia M."/>
            <person name="Adam C."/>
            <person name="LaButti K."/>
            <person name="Lipzen A."/>
            <person name="Riley R."/>
            <person name="Grigoriev I.V."/>
            <person name="Nagy L.G."/>
        </authorList>
    </citation>
    <scope>NUCLEOTIDE SEQUENCE [LARGE SCALE GENOMIC DNA]</scope>
    <source>
        <strain evidence="10 11">NL-1724</strain>
    </source>
</reference>
<sequence>MTNLGLDTREALALCVAAGLTCHGIFKLTETRNLVLIFVLLFLAPAALGIFLNGARPGMLNILHSIVLSFCSYLGDLATSISLYRLSPFHPLASFPGPVACKLSKFYFAILCQEGKQHLYYQWLQRKYGDVPVFGANGLPKGPYWEGRIGETEMKSMIAIRDSNEHSQRRRIWQRAFVPSALQGYEALINARVNEFTDILATKAQPVDIAELLAYLTFDFTVDLAFGGGSTMMRDGDVDNVWSLIETSQKSSLFFTHVPWLGSLRLSLTRVLPSNIEVFRTFCKGRALVRRTQGPQYHDVFYHLIDEGGVLRTPPSVAQVVSDAALLVLAGSDTTSVVLASLFYHILTHPAVYLRLQQEIDKHCDQALNFKVQAEMPYLHAVINETMRLIPPVPDGSQRGTFDEKGGKVIAGRYVPPATVTIVPMYTLFHDQRYFSPRSDSFIPERWLEENERATLEPAIFGKHATEPYVHNRNVFIPFSYGPANCIGKTLAWMEMRMLVCSTLRRFELSLPEGFQAKTWESGLLNFQLMAKEELPVLNDERRRRCEHVTDAALRYSPPFAASAHPFVLSVLTALVCHVVFKRTETKEYLNILVLLLIVPSALSALFRPYFSAWTSIPLAFATYLGTLVCSIIVYRLSPFHPLAAHPGPVLCKISKLYFALISQTGKQHFYYRQLHERYGDVVRVGPNELAFFTADAIEPMIGVTGLPKGSFWDGRLGHKQRDRRSLIASQDKRCHSARRRMWQQAFTPSSLRIHETIIEKRVAEFVDTLARNAQIVDLTGRLTCFAWDFMVDMAFGGGSTKMREGDVDGMLHLQDTIQKPIVFMTHIPWSGSLYLPLANVFPGRMQLYRRFARDCIAARVRNGSGYTDIFHHLIGEDKDKKEKRPVSELAADGTSCSIVEADASILAITAGSDTTATVLSALFYFLLRNPMTYKRLQGEIDQLGDQVMGFRQQANMPYLNAALNEAMRLVPPVPEGTHRMVREPSQARTIASHYVPPGTQVFIPQYTLFRDKRYFSPLPDSFVPERWLPEDERARLEPNIFANTTEPFILNRAAFIPFSYGPANCVGKKLAWMEMRMLVCAVLRRFDLSFADGWDPQEWEDGLRGYFVVVKGKMPVVVRERIQTVP</sequence>
<dbReference type="GO" id="GO:0004497">
    <property type="term" value="F:monooxygenase activity"/>
    <property type="evidence" value="ECO:0007669"/>
    <property type="project" value="UniProtKB-KW"/>
</dbReference>
<evidence type="ECO:0000256" key="3">
    <source>
        <dbReference type="ARBA" id="ARBA00010617"/>
    </source>
</evidence>
<evidence type="ECO:0000313" key="10">
    <source>
        <dbReference type="EMBL" id="TRM70096.1"/>
    </source>
</evidence>
<keyword evidence="5" id="KW-0560">Oxidoreductase</keyword>
<keyword evidence="9" id="KW-0472">Membrane</keyword>
<dbReference type="PRINTS" id="PR00463">
    <property type="entry name" value="EP450I"/>
</dbReference>
<name>A0A550CZ75_9AGAR</name>
<feature type="transmembrane region" description="Helical" evidence="9">
    <location>
        <begin position="588"/>
        <end position="607"/>
    </location>
</feature>
<protein>
    <submittedName>
        <fullName evidence="10">Cytochrome P450</fullName>
    </submittedName>
</protein>
<dbReference type="PANTHER" id="PTHR24305">
    <property type="entry name" value="CYTOCHROME P450"/>
    <property type="match status" value="1"/>
</dbReference>
<evidence type="ECO:0000256" key="1">
    <source>
        <dbReference type="ARBA" id="ARBA00001971"/>
    </source>
</evidence>
<evidence type="ECO:0000256" key="4">
    <source>
        <dbReference type="ARBA" id="ARBA00022723"/>
    </source>
</evidence>
<dbReference type="STRING" id="97359.A0A550CZ75"/>
<dbReference type="GO" id="GO:0016705">
    <property type="term" value="F:oxidoreductase activity, acting on paired donors, with incorporation or reduction of molecular oxygen"/>
    <property type="evidence" value="ECO:0007669"/>
    <property type="project" value="InterPro"/>
</dbReference>
<evidence type="ECO:0000256" key="2">
    <source>
        <dbReference type="ARBA" id="ARBA00005179"/>
    </source>
</evidence>
<organism evidence="10 11">
    <name type="scientific">Schizophyllum amplum</name>
    <dbReference type="NCBI Taxonomy" id="97359"/>
    <lineage>
        <taxon>Eukaryota</taxon>
        <taxon>Fungi</taxon>
        <taxon>Dikarya</taxon>
        <taxon>Basidiomycota</taxon>
        <taxon>Agaricomycotina</taxon>
        <taxon>Agaricomycetes</taxon>
        <taxon>Agaricomycetidae</taxon>
        <taxon>Agaricales</taxon>
        <taxon>Schizophyllaceae</taxon>
        <taxon>Schizophyllum</taxon>
    </lineage>
</organism>
<dbReference type="GO" id="GO:0020037">
    <property type="term" value="F:heme binding"/>
    <property type="evidence" value="ECO:0007669"/>
    <property type="project" value="InterPro"/>
</dbReference>
<feature type="transmembrane region" description="Helical" evidence="9">
    <location>
        <begin position="34"/>
        <end position="55"/>
    </location>
</feature>
<gene>
    <name evidence="10" type="ORF">BD626DRAFT_580308</name>
</gene>
<comment type="pathway">
    <text evidence="2">Secondary metabolite biosynthesis.</text>
</comment>
<keyword evidence="4 8" id="KW-0479">Metal-binding</keyword>
<dbReference type="InterPro" id="IPR050121">
    <property type="entry name" value="Cytochrome_P450_monoxygenase"/>
</dbReference>
<evidence type="ECO:0000256" key="9">
    <source>
        <dbReference type="SAM" id="Phobius"/>
    </source>
</evidence>
<keyword evidence="9" id="KW-1133">Transmembrane helix</keyword>
<evidence type="ECO:0000313" key="11">
    <source>
        <dbReference type="Proteomes" id="UP000320762"/>
    </source>
</evidence>
<feature type="transmembrane region" description="Helical" evidence="9">
    <location>
        <begin position="560"/>
        <end position="581"/>
    </location>
</feature>
<dbReference type="EMBL" id="VDMD01000001">
    <property type="protein sequence ID" value="TRM70096.1"/>
    <property type="molecule type" value="Genomic_DNA"/>
</dbReference>
<keyword evidence="8" id="KW-0349">Heme</keyword>
<keyword evidence="7" id="KW-0503">Monooxygenase</keyword>
<accession>A0A550CZ75</accession>
<proteinExistence type="inferred from homology"/>
<dbReference type="PANTHER" id="PTHR24305:SF187">
    <property type="entry name" value="P450, PUTATIVE (EUROFUNG)-RELATED"/>
    <property type="match status" value="1"/>
</dbReference>
<comment type="caution">
    <text evidence="10">The sequence shown here is derived from an EMBL/GenBank/DDBJ whole genome shotgun (WGS) entry which is preliminary data.</text>
</comment>
<dbReference type="InterPro" id="IPR036396">
    <property type="entry name" value="Cyt_P450_sf"/>
</dbReference>
<dbReference type="PRINTS" id="PR00385">
    <property type="entry name" value="P450"/>
</dbReference>
<keyword evidence="9" id="KW-0812">Transmembrane</keyword>
<evidence type="ECO:0000256" key="6">
    <source>
        <dbReference type="ARBA" id="ARBA00023004"/>
    </source>
</evidence>
<keyword evidence="11" id="KW-1185">Reference proteome</keyword>
<dbReference type="OrthoDB" id="6692864at2759"/>
<dbReference type="GO" id="GO:0005506">
    <property type="term" value="F:iron ion binding"/>
    <property type="evidence" value="ECO:0007669"/>
    <property type="project" value="InterPro"/>
</dbReference>
<dbReference type="InterPro" id="IPR001128">
    <property type="entry name" value="Cyt_P450"/>
</dbReference>
<dbReference type="InterPro" id="IPR002401">
    <property type="entry name" value="Cyt_P450_E_grp-I"/>
</dbReference>
<evidence type="ECO:0000256" key="7">
    <source>
        <dbReference type="ARBA" id="ARBA00023033"/>
    </source>
</evidence>